<gene>
    <name evidence="1" type="ORF">MDUV_12820</name>
</gene>
<accession>A0A7I7JZA6</accession>
<dbReference type="Proteomes" id="UP000467006">
    <property type="component" value="Chromosome"/>
</dbReference>
<dbReference type="AlphaFoldDB" id="A0A7I7JZA6"/>
<protein>
    <recommendedName>
        <fullName evidence="3">3-methyladenine DNA glycosylase</fullName>
    </recommendedName>
</protein>
<sequence>MCDSRLAAVSDSRPAAVCDSRLAAVPDSRLAAGEWLPRADAYRRRADALLEPLLACRREGRAHPVYDFLFTYYSLRPRQLRWWHPGFGTVLGGEPARRYLPRTGYTEHPDGVTVSGEHLHARAGTVAFIADLLGATASRPARFNCFGLHEWAMVYRSDTVRHGGVPMRLGSAETDAVVESLPLRCSHFDAFRFFTDPAARRNHHHLTRRSQAENEQPGCVHAGMDLYKWAFKLSPLIESDLVLDCFELAVEARVLDMRASPYDLREFGFTPIAVETPAGRREYAAAQQAVSERAAPLRARLLSRTRMLQQAAARA</sequence>
<proteinExistence type="predicted"/>
<evidence type="ECO:0000313" key="1">
    <source>
        <dbReference type="EMBL" id="BBX16422.1"/>
    </source>
</evidence>
<evidence type="ECO:0008006" key="3">
    <source>
        <dbReference type="Google" id="ProtNLM"/>
    </source>
</evidence>
<reference evidence="1 2" key="1">
    <citation type="journal article" date="2019" name="Emerg. Microbes Infect.">
        <title>Comprehensive subspecies identification of 175 nontuberculous mycobacteria species based on 7547 genomic profiles.</title>
        <authorList>
            <person name="Matsumoto Y."/>
            <person name="Kinjo T."/>
            <person name="Motooka D."/>
            <person name="Nabeya D."/>
            <person name="Jung N."/>
            <person name="Uechi K."/>
            <person name="Horii T."/>
            <person name="Iida T."/>
            <person name="Fujita J."/>
            <person name="Nakamura S."/>
        </authorList>
    </citation>
    <scope>NUCLEOTIDE SEQUENCE [LARGE SCALE GENOMIC DNA]</scope>
    <source>
        <strain evidence="1 2">JCM 6396</strain>
    </source>
</reference>
<name>A0A7I7JZA6_9MYCO</name>
<keyword evidence="2" id="KW-1185">Reference proteome</keyword>
<dbReference type="KEGG" id="mdu:MDUV_12820"/>
<organism evidence="1 2">
    <name type="scientific">Mycolicibacterium duvalii</name>
    <dbReference type="NCBI Taxonomy" id="39688"/>
    <lineage>
        <taxon>Bacteria</taxon>
        <taxon>Bacillati</taxon>
        <taxon>Actinomycetota</taxon>
        <taxon>Actinomycetes</taxon>
        <taxon>Mycobacteriales</taxon>
        <taxon>Mycobacteriaceae</taxon>
        <taxon>Mycolicibacterium</taxon>
    </lineage>
</organism>
<dbReference type="EMBL" id="AP022563">
    <property type="protein sequence ID" value="BBX16422.1"/>
    <property type="molecule type" value="Genomic_DNA"/>
</dbReference>
<evidence type="ECO:0000313" key="2">
    <source>
        <dbReference type="Proteomes" id="UP000467006"/>
    </source>
</evidence>